<evidence type="ECO:0000313" key="4">
    <source>
        <dbReference type="EMBL" id="WXB11644.1"/>
    </source>
</evidence>
<dbReference type="InterPro" id="IPR036188">
    <property type="entry name" value="FAD/NAD-bd_sf"/>
</dbReference>
<reference evidence="4 5" key="1">
    <citation type="submission" date="2021-12" db="EMBL/GenBank/DDBJ databases">
        <title>Discovery of the Pendulisporaceae a myxobacterial family with distinct sporulation behavior and unique specialized metabolism.</title>
        <authorList>
            <person name="Garcia R."/>
            <person name="Popoff A."/>
            <person name="Bader C.D."/>
            <person name="Loehr J."/>
            <person name="Walesch S."/>
            <person name="Walt C."/>
            <person name="Boldt J."/>
            <person name="Bunk B."/>
            <person name="Haeckl F.J.F.P.J."/>
            <person name="Gunesch A.P."/>
            <person name="Birkelbach J."/>
            <person name="Nuebel U."/>
            <person name="Pietschmann T."/>
            <person name="Bach T."/>
            <person name="Mueller R."/>
        </authorList>
    </citation>
    <scope>NUCLEOTIDE SEQUENCE [LARGE SCALE GENOMIC DNA]</scope>
    <source>
        <strain evidence="4 5">MSr11954</strain>
    </source>
</reference>
<dbReference type="PANTHER" id="PTHR13789">
    <property type="entry name" value="MONOOXYGENASE"/>
    <property type="match status" value="1"/>
</dbReference>
<evidence type="ECO:0000259" key="3">
    <source>
        <dbReference type="Pfam" id="PF01494"/>
    </source>
</evidence>
<dbReference type="InterPro" id="IPR050493">
    <property type="entry name" value="FAD-dep_Monooxygenase_BioMet"/>
</dbReference>
<dbReference type="Proteomes" id="UP001370348">
    <property type="component" value="Chromosome"/>
</dbReference>
<dbReference type="SUPFAM" id="SSF51905">
    <property type="entry name" value="FAD/NAD(P)-binding domain"/>
    <property type="match status" value="1"/>
</dbReference>
<evidence type="ECO:0000313" key="5">
    <source>
        <dbReference type="Proteomes" id="UP001370348"/>
    </source>
</evidence>
<gene>
    <name evidence="4" type="ORF">LZC94_27745</name>
</gene>
<evidence type="ECO:0000256" key="2">
    <source>
        <dbReference type="ARBA" id="ARBA00023033"/>
    </source>
</evidence>
<dbReference type="PRINTS" id="PR00420">
    <property type="entry name" value="RNGMNOXGNASE"/>
</dbReference>
<keyword evidence="2 4" id="KW-0503">Monooxygenase</keyword>
<evidence type="ECO:0000256" key="1">
    <source>
        <dbReference type="ARBA" id="ARBA00023002"/>
    </source>
</evidence>
<dbReference type="InterPro" id="IPR002938">
    <property type="entry name" value="FAD-bd"/>
</dbReference>
<accession>A0ABZ2LL25</accession>
<keyword evidence="1" id="KW-0560">Oxidoreductase</keyword>
<dbReference type="Gene3D" id="3.50.50.60">
    <property type="entry name" value="FAD/NAD(P)-binding domain"/>
    <property type="match status" value="1"/>
</dbReference>
<sequence length="399" mass="43731">MRVLIAGAGIGGLSLNALLRRGGIDTDLIDHATSWNRPGHALCLFGNGQRILAALGVLGAVRSRAHEIVHYTITDASGAPVRSMDMSLLNERHGSLIQLQRGALHDVLRGIPENADLRLGVGIRAIAQSRSDVEVRFENGEVEWYDAVVGADGIRSRVRQLAFERAPGPRPFGAIGWAYIAKVPAVSLLRAEERLTAAQIEDGILEFWGADRYFGIYPLPGGLFGVYCARALRPGERALRGPERRDALLASFADFGPLVEQLLAHAPDAASIFHAPLEEVWRATWHANRVGLLGDAAHAMLPFGGMGASMAMEDALVLSEELRQHPVRRAFPRYVRRRVRRVWPVQFNARMKGIAMLRAKHIPLGVRSLQGVMRDPASFIGPYATWQERVLDALISANP</sequence>
<organism evidence="4 5">
    <name type="scientific">Pendulispora albinea</name>
    <dbReference type="NCBI Taxonomy" id="2741071"/>
    <lineage>
        <taxon>Bacteria</taxon>
        <taxon>Pseudomonadati</taxon>
        <taxon>Myxococcota</taxon>
        <taxon>Myxococcia</taxon>
        <taxon>Myxococcales</taxon>
        <taxon>Sorangiineae</taxon>
        <taxon>Pendulisporaceae</taxon>
        <taxon>Pendulispora</taxon>
    </lineage>
</organism>
<dbReference type="EMBL" id="CP089984">
    <property type="protein sequence ID" value="WXB11644.1"/>
    <property type="molecule type" value="Genomic_DNA"/>
</dbReference>
<dbReference type="Pfam" id="PF01494">
    <property type="entry name" value="FAD_binding_3"/>
    <property type="match status" value="1"/>
</dbReference>
<name>A0ABZ2LL25_9BACT</name>
<dbReference type="PANTHER" id="PTHR13789:SF309">
    <property type="entry name" value="PUTATIVE (AFU_ORTHOLOGUE AFUA_6G14510)-RELATED"/>
    <property type="match status" value="1"/>
</dbReference>
<dbReference type="GO" id="GO:0004497">
    <property type="term" value="F:monooxygenase activity"/>
    <property type="evidence" value="ECO:0007669"/>
    <property type="project" value="UniProtKB-KW"/>
</dbReference>
<dbReference type="RefSeq" id="WP_394821264.1">
    <property type="nucleotide sequence ID" value="NZ_CP089984.1"/>
</dbReference>
<proteinExistence type="predicted"/>
<keyword evidence="5" id="KW-1185">Reference proteome</keyword>
<feature type="domain" description="FAD-binding" evidence="3">
    <location>
        <begin position="2"/>
        <end position="323"/>
    </location>
</feature>
<protein>
    <submittedName>
        <fullName evidence="4">FAD-dependent monooxygenase</fullName>
    </submittedName>
</protein>